<keyword evidence="1" id="KW-0472">Membrane</keyword>
<evidence type="ECO:0000256" key="1">
    <source>
        <dbReference type="SAM" id="Phobius"/>
    </source>
</evidence>
<keyword evidence="4" id="KW-1185">Reference proteome</keyword>
<evidence type="ECO:0000259" key="2">
    <source>
        <dbReference type="Pfam" id="PF07811"/>
    </source>
</evidence>
<keyword evidence="1" id="KW-1133">Transmembrane helix</keyword>
<organism evidence="3 4">
    <name type="scientific">Blautia faecis</name>
    <dbReference type="NCBI Taxonomy" id="871665"/>
    <lineage>
        <taxon>Bacteria</taxon>
        <taxon>Bacillati</taxon>
        <taxon>Bacillota</taxon>
        <taxon>Clostridia</taxon>
        <taxon>Lachnospirales</taxon>
        <taxon>Lachnospiraceae</taxon>
        <taxon>Blautia</taxon>
    </lineage>
</organism>
<dbReference type="InterPro" id="IPR012495">
    <property type="entry name" value="TadE-like_dom"/>
</dbReference>
<feature type="transmembrane region" description="Helical" evidence="1">
    <location>
        <begin position="12"/>
        <end position="31"/>
    </location>
</feature>
<reference evidence="3 4" key="1">
    <citation type="journal article" date="2020" name="Cell Host Microbe">
        <title>Functional and Genomic Variation between Human-Derived Isolates of Lachnospiraceae Reveals Inter- and Intra-Species Diversity.</title>
        <authorList>
            <person name="Sorbara M.T."/>
            <person name="Littmann E.R."/>
            <person name="Fontana E."/>
            <person name="Moody T.U."/>
            <person name="Kohout C.E."/>
            <person name="Gjonbalaj M."/>
            <person name="Eaton V."/>
            <person name="Seok R."/>
            <person name="Leiner I.M."/>
            <person name="Pamer E.G."/>
        </authorList>
    </citation>
    <scope>NUCLEOTIDE SEQUENCE [LARGE SCALE GENOMIC DNA]</scope>
    <source>
        <strain evidence="3 4">MSK.17.74</strain>
    </source>
</reference>
<dbReference type="Proteomes" id="UP001644719">
    <property type="component" value="Unassembled WGS sequence"/>
</dbReference>
<sequence length="140" mass="15590">MKKGSMTIEAALLMPLLLLVVMITLYLFFYVHNKVWLTAAAYEAALDGSMETARPEGKSRDKALKKGKELGNTGFYESKNLKLQVSEGKKVQVTYDLDMFSVYGGFNSHLQVKGSVKVIKPVTWIRKVKGLSEVSNKLKG</sequence>
<name>A0ABX2H6K5_9FIRM</name>
<proteinExistence type="predicted"/>
<protein>
    <submittedName>
        <fullName evidence="3">Pilus assembly protein</fullName>
    </submittedName>
</protein>
<evidence type="ECO:0000313" key="4">
    <source>
        <dbReference type="Proteomes" id="UP001644719"/>
    </source>
</evidence>
<evidence type="ECO:0000313" key="3">
    <source>
        <dbReference type="EMBL" id="NSG85714.1"/>
    </source>
</evidence>
<comment type="caution">
    <text evidence="3">The sequence shown here is derived from an EMBL/GenBank/DDBJ whole genome shotgun (WGS) entry which is preliminary data.</text>
</comment>
<accession>A0ABX2H6K5</accession>
<dbReference type="EMBL" id="JAAITS010000024">
    <property type="protein sequence ID" value="NSG85714.1"/>
    <property type="molecule type" value="Genomic_DNA"/>
</dbReference>
<dbReference type="Pfam" id="PF07811">
    <property type="entry name" value="TadE"/>
    <property type="match status" value="1"/>
</dbReference>
<gene>
    <name evidence="3" type="ORF">G5B17_09750</name>
</gene>
<keyword evidence="1" id="KW-0812">Transmembrane</keyword>
<feature type="domain" description="TadE-like" evidence="2">
    <location>
        <begin position="4"/>
        <end position="45"/>
    </location>
</feature>